<keyword evidence="4 6" id="KW-1133">Transmembrane helix</keyword>
<evidence type="ECO:0000256" key="3">
    <source>
        <dbReference type="ARBA" id="ARBA00022692"/>
    </source>
</evidence>
<dbReference type="Gene3D" id="1.20.1260.100">
    <property type="entry name" value="TspO/MBR protein"/>
    <property type="match status" value="1"/>
</dbReference>
<evidence type="ECO:0000256" key="4">
    <source>
        <dbReference type="ARBA" id="ARBA00022989"/>
    </source>
</evidence>
<gene>
    <name evidence="7" type="ORF">CLEI1391_LOCUS8527</name>
</gene>
<accession>A0A7S0WQG9</accession>
<dbReference type="PANTHER" id="PTHR10057">
    <property type="entry name" value="PERIPHERAL-TYPE BENZODIAZEPINE RECEPTOR"/>
    <property type="match status" value="1"/>
</dbReference>
<dbReference type="GO" id="GO:0033013">
    <property type="term" value="P:tetrapyrrole metabolic process"/>
    <property type="evidence" value="ECO:0007669"/>
    <property type="project" value="UniProtKB-ARBA"/>
</dbReference>
<dbReference type="EMBL" id="HBFB01015137">
    <property type="protein sequence ID" value="CAD8678448.1"/>
    <property type="molecule type" value="Transcribed_RNA"/>
</dbReference>
<comment type="subcellular location">
    <subcellularLocation>
        <location evidence="1">Membrane</location>
        <topology evidence="1">Multi-pass membrane protein</topology>
    </subcellularLocation>
</comment>
<comment type="similarity">
    <text evidence="2">Belongs to the TspO/BZRP family.</text>
</comment>
<protein>
    <submittedName>
        <fullName evidence="7">Uncharacterized protein</fullName>
    </submittedName>
</protein>
<evidence type="ECO:0000256" key="1">
    <source>
        <dbReference type="ARBA" id="ARBA00004141"/>
    </source>
</evidence>
<dbReference type="PANTHER" id="PTHR10057:SF0">
    <property type="entry name" value="TRANSLOCATOR PROTEIN"/>
    <property type="match status" value="1"/>
</dbReference>
<evidence type="ECO:0000313" key="7">
    <source>
        <dbReference type="EMBL" id="CAD8678448.1"/>
    </source>
</evidence>
<evidence type="ECO:0000256" key="6">
    <source>
        <dbReference type="SAM" id="Phobius"/>
    </source>
</evidence>
<dbReference type="FunFam" id="1.20.1260.100:FF:000001">
    <property type="entry name" value="translocator protein 2"/>
    <property type="match status" value="1"/>
</dbReference>
<dbReference type="GO" id="GO:0016020">
    <property type="term" value="C:membrane"/>
    <property type="evidence" value="ECO:0007669"/>
    <property type="project" value="UniProtKB-SubCell"/>
</dbReference>
<feature type="transmembrane region" description="Helical" evidence="6">
    <location>
        <begin position="91"/>
        <end position="109"/>
    </location>
</feature>
<dbReference type="InterPro" id="IPR038330">
    <property type="entry name" value="TspO/MBR-related_sf"/>
</dbReference>
<dbReference type="CDD" id="cd15904">
    <property type="entry name" value="TSPO_MBR"/>
    <property type="match status" value="1"/>
</dbReference>
<name>A0A7S0WQG9_9CHLO</name>
<sequence length="199" mass="22046">MGFLTMYAVLHPTSVVEISIAVLIPLLPGVLVSGFYADQLKTWYAKTLRKSSLHPPLWVFAPAWTVLYFCMGLASWMVWQQGGFMNQTIPLAFYGSTLVLQWAWCVVLLKHHRIDWALITAVVLAAFQVSTFLEFAKVVGLPAASVLMGPVCIMCLLILAINYDLMVKNPVRRGSGAERDEHHSVLGGSLTPLVMTPEK</sequence>
<feature type="transmembrane region" description="Helical" evidence="6">
    <location>
        <begin position="20"/>
        <end position="37"/>
    </location>
</feature>
<reference evidence="7" key="1">
    <citation type="submission" date="2021-01" db="EMBL/GenBank/DDBJ databases">
        <authorList>
            <person name="Corre E."/>
            <person name="Pelletier E."/>
            <person name="Niang G."/>
            <person name="Scheremetjew M."/>
            <person name="Finn R."/>
            <person name="Kale V."/>
            <person name="Holt S."/>
            <person name="Cochrane G."/>
            <person name="Meng A."/>
            <person name="Brown T."/>
            <person name="Cohen L."/>
        </authorList>
    </citation>
    <scope>NUCLEOTIDE SEQUENCE</scope>
    <source>
        <strain evidence="7">SAG 11-49</strain>
    </source>
</reference>
<evidence type="ECO:0000256" key="2">
    <source>
        <dbReference type="ARBA" id="ARBA00007524"/>
    </source>
</evidence>
<dbReference type="AlphaFoldDB" id="A0A7S0WQG9"/>
<keyword evidence="3 6" id="KW-0812">Transmembrane</keyword>
<keyword evidence="5 6" id="KW-0472">Membrane</keyword>
<dbReference type="Pfam" id="PF03073">
    <property type="entry name" value="TspO_MBR"/>
    <property type="match status" value="1"/>
</dbReference>
<feature type="transmembrane region" description="Helical" evidence="6">
    <location>
        <begin position="57"/>
        <end position="79"/>
    </location>
</feature>
<proteinExistence type="inferred from homology"/>
<organism evidence="7">
    <name type="scientific">Chlamydomonas leiostraca</name>
    <dbReference type="NCBI Taxonomy" id="1034604"/>
    <lineage>
        <taxon>Eukaryota</taxon>
        <taxon>Viridiplantae</taxon>
        <taxon>Chlorophyta</taxon>
        <taxon>core chlorophytes</taxon>
        <taxon>Chlorophyceae</taxon>
        <taxon>CS clade</taxon>
        <taxon>Chlamydomonadales</taxon>
        <taxon>Chlamydomonadaceae</taxon>
        <taxon>Chlamydomonas</taxon>
    </lineage>
</organism>
<feature type="transmembrane region" description="Helical" evidence="6">
    <location>
        <begin position="116"/>
        <end position="133"/>
    </location>
</feature>
<dbReference type="InterPro" id="IPR004307">
    <property type="entry name" value="TspO_MBR"/>
</dbReference>
<feature type="transmembrane region" description="Helical" evidence="6">
    <location>
        <begin position="139"/>
        <end position="163"/>
    </location>
</feature>
<evidence type="ECO:0000256" key="5">
    <source>
        <dbReference type="ARBA" id="ARBA00023136"/>
    </source>
</evidence>